<feature type="coiled-coil region" evidence="5">
    <location>
        <begin position="7"/>
        <end position="48"/>
    </location>
</feature>
<dbReference type="Proteomes" id="UP000838748">
    <property type="component" value="Unassembled WGS sequence"/>
</dbReference>
<evidence type="ECO:0000313" key="7">
    <source>
        <dbReference type="EMBL" id="CAH0541041.1"/>
    </source>
</evidence>
<dbReference type="InterPro" id="IPR004089">
    <property type="entry name" value="MCPsignal_dom"/>
</dbReference>
<feature type="domain" description="Methyl-accepting transducer" evidence="6">
    <location>
        <begin position="112"/>
        <end position="211"/>
    </location>
</feature>
<sequence length="350" mass="39009">MLSGKKIQKLQSDIEALKSENEALKLELDDLKQQASNQSAESSEQQKALGIKTDCFSISMQGKSLLEAIRSEILKCAEHLEGFVITESDIQQINFNTILEAGRSTRDEIGPATEEMVKSVEVISGFSLRIDDISDKTNLLALNASIEAARAGELGRGFAVVADEVRSLANQSLNITTDIKKELSDTQKKSELLLNSLRELDSFLESMVEVANVFESSTAQNEQLLQQLKELISMSRKNSFLEVVKIDHVIWKMNVFEMINQGRFDQEVNKHTECRLGKWYFGSPASKRLKNDATFQAINQPHQAVHDSGAKALKAGLEKDFDAMVGYLSDMEEASNRVVSLIEQLADKDF</sequence>
<dbReference type="SUPFAM" id="SSF58104">
    <property type="entry name" value="Methyl-accepting chemotaxis protein (MCP) signaling domain"/>
    <property type="match status" value="1"/>
</dbReference>
<keyword evidence="8" id="KW-1185">Reference proteome</keyword>
<accession>A0ABM9A7J6</accession>
<evidence type="ECO:0000256" key="1">
    <source>
        <dbReference type="ARBA" id="ARBA00004370"/>
    </source>
</evidence>
<dbReference type="InterPro" id="IPR025991">
    <property type="entry name" value="Chemoreceptor_zinc-bind_dom"/>
</dbReference>
<dbReference type="InterPro" id="IPR004090">
    <property type="entry name" value="Chemotax_Me-accpt_rcpt"/>
</dbReference>
<evidence type="ECO:0000256" key="2">
    <source>
        <dbReference type="ARBA" id="ARBA00023224"/>
    </source>
</evidence>
<name>A0ABM9A7J6_9VIBR</name>
<dbReference type="EMBL" id="CAKLDM010000002">
    <property type="protein sequence ID" value="CAH0541041.1"/>
    <property type="molecule type" value="Genomic_DNA"/>
</dbReference>
<dbReference type="PROSITE" id="PS50111">
    <property type="entry name" value="CHEMOTAXIS_TRANSDUC_2"/>
    <property type="match status" value="1"/>
</dbReference>
<evidence type="ECO:0000259" key="6">
    <source>
        <dbReference type="PROSITE" id="PS50111"/>
    </source>
</evidence>
<dbReference type="Pfam" id="PF13682">
    <property type="entry name" value="CZB"/>
    <property type="match status" value="1"/>
</dbReference>
<evidence type="ECO:0000256" key="5">
    <source>
        <dbReference type="SAM" id="Coils"/>
    </source>
</evidence>
<evidence type="ECO:0000256" key="4">
    <source>
        <dbReference type="PROSITE-ProRule" id="PRU00284"/>
    </source>
</evidence>
<evidence type="ECO:0000256" key="3">
    <source>
        <dbReference type="ARBA" id="ARBA00029447"/>
    </source>
</evidence>
<protein>
    <recommendedName>
        <fullName evidence="6">Methyl-accepting transducer domain-containing protein</fullName>
    </recommendedName>
</protein>
<comment type="similarity">
    <text evidence="3">Belongs to the methyl-accepting chemotaxis (MCP) protein family.</text>
</comment>
<dbReference type="PANTHER" id="PTHR32089">
    <property type="entry name" value="METHYL-ACCEPTING CHEMOTAXIS PROTEIN MCPB"/>
    <property type="match status" value="1"/>
</dbReference>
<comment type="subcellular location">
    <subcellularLocation>
        <location evidence="1">Membrane</location>
    </subcellularLocation>
</comment>
<keyword evidence="5" id="KW-0175">Coiled coil</keyword>
<dbReference type="Pfam" id="PF00015">
    <property type="entry name" value="MCPsignal"/>
    <property type="match status" value="1"/>
</dbReference>
<proteinExistence type="inferred from homology"/>
<dbReference type="PRINTS" id="PR00260">
    <property type="entry name" value="CHEMTRNSDUCR"/>
</dbReference>
<dbReference type="PANTHER" id="PTHR32089:SF112">
    <property type="entry name" value="LYSOZYME-LIKE PROTEIN-RELATED"/>
    <property type="match status" value="1"/>
</dbReference>
<reference evidence="7" key="1">
    <citation type="submission" date="2021-11" db="EMBL/GenBank/DDBJ databases">
        <authorList>
            <person name="Rodrigo-Torres L."/>
            <person name="Arahal R. D."/>
            <person name="Lucena T."/>
        </authorList>
    </citation>
    <scope>NUCLEOTIDE SEQUENCE</scope>
    <source>
        <strain evidence="7">CECT 7928</strain>
    </source>
</reference>
<organism evidence="7 8">
    <name type="scientific">Vibrio marisflavi CECT 7928</name>
    <dbReference type="NCBI Taxonomy" id="634439"/>
    <lineage>
        <taxon>Bacteria</taxon>
        <taxon>Pseudomonadati</taxon>
        <taxon>Pseudomonadota</taxon>
        <taxon>Gammaproteobacteria</taxon>
        <taxon>Vibrionales</taxon>
        <taxon>Vibrionaceae</taxon>
        <taxon>Vibrio</taxon>
    </lineage>
</organism>
<dbReference type="Gene3D" id="6.10.250.3200">
    <property type="match status" value="1"/>
</dbReference>
<dbReference type="Gene3D" id="1.20.120.30">
    <property type="entry name" value="Aspartate receptor, ligand-binding domain"/>
    <property type="match status" value="1"/>
</dbReference>
<dbReference type="SMART" id="SM00283">
    <property type="entry name" value="MA"/>
    <property type="match status" value="1"/>
</dbReference>
<gene>
    <name evidence="7" type="ORF">VMF7928_03325</name>
</gene>
<keyword evidence="2 4" id="KW-0807">Transducer</keyword>
<comment type="caution">
    <text evidence="7">The sequence shown here is derived from an EMBL/GenBank/DDBJ whole genome shotgun (WGS) entry which is preliminary data.</text>
</comment>
<evidence type="ECO:0000313" key="8">
    <source>
        <dbReference type="Proteomes" id="UP000838748"/>
    </source>
</evidence>